<gene>
    <name evidence="2" type="ORF">WS67_13540</name>
</gene>
<keyword evidence="3" id="KW-1185">Reference proteome</keyword>
<reference evidence="2 3" key="1">
    <citation type="submission" date="2015-11" db="EMBL/GenBank/DDBJ databases">
        <title>Expanding the genomic diversity of Burkholderia species for the development of highly accurate diagnostics.</title>
        <authorList>
            <person name="Sahl J."/>
            <person name="Keim P."/>
            <person name="Wagner D."/>
        </authorList>
    </citation>
    <scope>NUCLEOTIDE SEQUENCE [LARGE SCALE GENOMIC DNA]</scope>
    <source>
        <strain evidence="2 3">TSV85</strain>
    </source>
</reference>
<dbReference type="Pfam" id="PF11158">
    <property type="entry name" value="DUF2938"/>
    <property type="match status" value="1"/>
</dbReference>
<keyword evidence="1" id="KW-0472">Membrane</keyword>
<feature type="transmembrane region" description="Helical" evidence="1">
    <location>
        <begin position="141"/>
        <end position="167"/>
    </location>
</feature>
<feature type="transmembrane region" description="Helical" evidence="1">
    <location>
        <begin position="101"/>
        <end position="120"/>
    </location>
</feature>
<organism evidence="2 3">
    <name type="scientific">Burkholderia singularis</name>
    <dbReference type="NCBI Taxonomy" id="1503053"/>
    <lineage>
        <taxon>Bacteria</taxon>
        <taxon>Pseudomonadati</taxon>
        <taxon>Pseudomonadota</taxon>
        <taxon>Betaproteobacteria</taxon>
        <taxon>Burkholderiales</taxon>
        <taxon>Burkholderiaceae</taxon>
        <taxon>Burkholderia</taxon>
        <taxon>pseudomallei group</taxon>
    </lineage>
</organism>
<protein>
    <recommendedName>
        <fullName evidence="4">Permeases of the major facilitator superfamily</fullName>
    </recommendedName>
</protein>
<comment type="caution">
    <text evidence="2">The sequence shown here is derived from an EMBL/GenBank/DDBJ whole genome shotgun (WGS) entry which is preliminary data.</text>
</comment>
<dbReference type="Proteomes" id="UP000062788">
    <property type="component" value="Unassembled WGS sequence"/>
</dbReference>
<dbReference type="AlphaFoldDB" id="A0A103E296"/>
<dbReference type="InterPro" id="IPR021329">
    <property type="entry name" value="DUF2938"/>
</dbReference>
<keyword evidence="1" id="KW-1133">Transmembrane helix</keyword>
<feature type="transmembrane region" description="Helical" evidence="1">
    <location>
        <begin position="6"/>
        <end position="28"/>
    </location>
</feature>
<sequence>MADIAAYSAGALLIGVGATAATDVWAIVRRRWFGVVPLDYGLVGRWLAHVARGRFFHDAIALSPRVRCERAIGWLAHYLIGTGFAAVLLAGWGLGWVCRPTLAPALIVGIGSIAAPFFVMQPGMGAGVAASRTPRPALARLHSLMTHGVLGVGFYLTGCAISAMHVLEWRQVC</sequence>
<keyword evidence="1" id="KW-0812">Transmembrane</keyword>
<evidence type="ECO:0000313" key="3">
    <source>
        <dbReference type="Proteomes" id="UP000062788"/>
    </source>
</evidence>
<dbReference type="OrthoDB" id="9812539at2"/>
<name>A0A103E296_9BURK</name>
<proteinExistence type="predicted"/>
<evidence type="ECO:0000256" key="1">
    <source>
        <dbReference type="SAM" id="Phobius"/>
    </source>
</evidence>
<dbReference type="EMBL" id="LOWA01000032">
    <property type="protein sequence ID" value="KVE27043.1"/>
    <property type="molecule type" value="Genomic_DNA"/>
</dbReference>
<accession>A0A103E296</accession>
<feature type="transmembrane region" description="Helical" evidence="1">
    <location>
        <begin position="75"/>
        <end position="95"/>
    </location>
</feature>
<evidence type="ECO:0000313" key="2">
    <source>
        <dbReference type="EMBL" id="KVE27043.1"/>
    </source>
</evidence>
<evidence type="ECO:0008006" key="4">
    <source>
        <dbReference type="Google" id="ProtNLM"/>
    </source>
</evidence>